<dbReference type="PROSITE" id="PS50109">
    <property type="entry name" value="HIS_KIN"/>
    <property type="match status" value="1"/>
</dbReference>
<evidence type="ECO:0000256" key="9">
    <source>
        <dbReference type="ARBA" id="ARBA00022679"/>
    </source>
</evidence>
<dbReference type="InterPro" id="IPR050482">
    <property type="entry name" value="Sensor_HK_TwoCompSys"/>
</dbReference>
<evidence type="ECO:0000256" key="8">
    <source>
        <dbReference type="ARBA" id="ARBA00022553"/>
    </source>
</evidence>
<dbReference type="Gene3D" id="1.20.5.1930">
    <property type="match status" value="1"/>
</dbReference>
<dbReference type="InterPro" id="IPR004358">
    <property type="entry name" value="Sig_transdc_His_kin-like_C"/>
</dbReference>
<dbReference type="InterPro" id="IPR003594">
    <property type="entry name" value="HATPase_dom"/>
</dbReference>
<keyword evidence="21" id="KW-1185">Reference proteome</keyword>
<organism evidence="20 21">
    <name type="scientific">Mobilitalea sibirica</name>
    <dbReference type="NCBI Taxonomy" id="1462919"/>
    <lineage>
        <taxon>Bacteria</taxon>
        <taxon>Bacillati</taxon>
        <taxon>Bacillota</taxon>
        <taxon>Clostridia</taxon>
        <taxon>Lachnospirales</taxon>
        <taxon>Lachnospiraceae</taxon>
        <taxon>Mobilitalea</taxon>
    </lineage>
</organism>
<sequence length="368" mass="42685">MRDRTNSSSNNMDENINKMRALSNYLLNLSKEYEEQLYLTSNQRRNLYQELIELEEKITLTQHNSRKNSSLFSPNSKIIDDSEIYSKVEQVKKSINGLTEKQSFYKDRINYLKESSRYLELLLDDKLRNQEENKDNLKHKGEIGLNILEVQEQDRQRIARDLHDSTVQNLTGLLHKFELCNKLIDIDQIRAKLEISSMTNTLKSIINEMRDIIYNLKPMSLDDLGLVATIERLSKQIMLSHNIKVSVTYNQENKDILPVINLTLFRVIQEACNNAIKHAKATSIEIDLSYKEDKITVTVRDNGMGFDIKKLQDRILDYTSGFGLTIMRERICLLSGTMEIQSEEEKGTNITFTVPFTICKGDKDEQAN</sequence>
<protein>
    <recommendedName>
        <fullName evidence="5">Oxygen sensor histidine kinase NreB</fullName>
        <ecNumber evidence="4">2.7.13.3</ecNumber>
    </recommendedName>
    <alternativeName>
        <fullName evidence="18">Nitrogen regulation protein B</fullName>
    </alternativeName>
</protein>
<evidence type="ECO:0000259" key="19">
    <source>
        <dbReference type="PROSITE" id="PS50109"/>
    </source>
</evidence>
<name>A0A8J7KY09_9FIRM</name>
<gene>
    <name evidence="20" type="ORF">I5677_16440</name>
</gene>
<dbReference type="Gene3D" id="3.30.565.10">
    <property type="entry name" value="Histidine kinase-like ATPase, C-terminal domain"/>
    <property type="match status" value="1"/>
</dbReference>
<comment type="function">
    <text evidence="17">Member of the two-component regulatory system NreB/NreC involved in the control of dissimilatory nitrate/nitrite reduction in response to oxygen. NreB functions as a direct oxygen sensor histidine kinase which is autophosphorylated, in the absence of oxygen, probably at the conserved histidine residue, and transfers its phosphate group probably to a conserved aspartate residue of NreC. NreB/NreC activates the expression of the nitrate (narGHJI) and nitrite (nir) reductase operons, as well as the putative nitrate transporter gene narT.</text>
</comment>
<keyword evidence="9" id="KW-0808">Transferase</keyword>
<keyword evidence="6" id="KW-0004">4Fe-4S</keyword>
<dbReference type="InterPro" id="IPR011712">
    <property type="entry name" value="Sig_transdc_His_kin_sub3_dim/P"/>
</dbReference>
<keyword evidence="7" id="KW-0963">Cytoplasm</keyword>
<dbReference type="CDD" id="cd16917">
    <property type="entry name" value="HATPase_UhpB-NarQ-NarX-like"/>
    <property type="match status" value="1"/>
</dbReference>
<comment type="subcellular location">
    <subcellularLocation>
        <location evidence="3">Cytoplasm</location>
    </subcellularLocation>
</comment>
<dbReference type="GO" id="GO:0005524">
    <property type="term" value="F:ATP binding"/>
    <property type="evidence" value="ECO:0007669"/>
    <property type="project" value="UniProtKB-KW"/>
</dbReference>
<dbReference type="GO" id="GO:0005737">
    <property type="term" value="C:cytoplasm"/>
    <property type="evidence" value="ECO:0007669"/>
    <property type="project" value="UniProtKB-SubCell"/>
</dbReference>
<reference evidence="20" key="1">
    <citation type="submission" date="2020-12" db="EMBL/GenBank/DDBJ databases">
        <title>M. sibirica DSM 26468T genome.</title>
        <authorList>
            <person name="Thieme N."/>
            <person name="Rettenmaier R."/>
            <person name="Zverlov V."/>
            <person name="Liebl W."/>
        </authorList>
    </citation>
    <scope>NUCLEOTIDE SEQUENCE</scope>
    <source>
        <strain evidence="20">DSM 26468</strain>
    </source>
</reference>
<dbReference type="InterPro" id="IPR036890">
    <property type="entry name" value="HATPase_C_sf"/>
</dbReference>
<evidence type="ECO:0000256" key="1">
    <source>
        <dbReference type="ARBA" id="ARBA00000085"/>
    </source>
</evidence>
<comment type="caution">
    <text evidence="20">The sequence shown here is derived from an EMBL/GenBank/DDBJ whole genome shotgun (WGS) entry which is preliminary data.</text>
</comment>
<dbReference type="Pfam" id="PF07730">
    <property type="entry name" value="HisKA_3"/>
    <property type="match status" value="1"/>
</dbReference>
<evidence type="ECO:0000256" key="16">
    <source>
        <dbReference type="ARBA" id="ARBA00023014"/>
    </source>
</evidence>
<keyword evidence="13" id="KW-0067">ATP-binding</keyword>
<dbReference type="RefSeq" id="WP_197662746.1">
    <property type="nucleotide sequence ID" value="NZ_JAEAGR010000024.1"/>
</dbReference>
<keyword evidence="8" id="KW-0597">Phosphoprotein</keyword>
<evidence type="ECO:0000313" key="21">
    <source>
        <dbReference type="Proteomes" id="UP000623269"/>
    </source>
</evidence>
<evidence type="ECO:0000256" key="17">
    <source>
        <dbReference type="ARBA" id="ARBA00024827"/>
    </source>
</evidence>
<comment type="cofactor">
    <cofactor evidence="2">
        <name>[4Fe-4S] cluster</name>
        <dbReference type="ChEBI" id="CHEBI:49883"/>
    </cofactor>
</comment>
<dbReference type="PRINTS" id="PR00344">
    <property type="entry name" value="BCTRLSENSOR"/>
</dbReference>
<keyword evidence="16" id="KW-0411">Iron-sulfur</keyword>
<proteinExistence type="predicted"/>
<evidence type="ECO:0000256" key="12">
    <source>
        <dbReference type="ARBA" id="ARBA00022777"/>
    </source>
</evidence>
<keyword evidence="12 20" id="KW-0418">Kinase</keyword>
<dbReference type="EMBL" id="JAEAGR010000024">
    <property type="protein sequence ID" value="MBH1942492.1"/>
    <property type="molecule type" value="Genomic_DNA"/>
</dbReference>
<comment type="catalytic activity">
    <reaction evidence="1">
        <text>ATP + protein L-histidine = ADP + protein N-phospho-L-histidine.</text>
        <dbReference type="EC" id="2.7.13.3"/>
    </reaction>
</comment>
<dbReference type="SUPFAM" id="SSF55874">
    <property type="entry name" value="ATPase domain of HSP90 chaperone/DNA topoisomerase II/histidine kinase"/>
    <property type="match status" value="1"/>
</dbReference>
<evidence type="ECO:0000256" key="10">
    <source>
        <dbReference type="ARBA" id="ARBA00022723"/>
    </source>
</evidence>
<evidence type="ECO:0000256" key="2">
    <source>
        <dbReference type="ARBA" id="ARBA00001966"/>
    </source>
</evidence>
<dbReference type="SMART" id="SM00387">
    <property type="entry name" value="HATPase_c"/>
    <property type="match status" value="1"/>
</dbReference>
<evidence type="ECO:0000256" key="18">
    <source>
        <dbReference type="ARBA" id="ARBA00030800"/>
    </source>
</evidence>
<evidence type="ECO:0000256" key="13">
    <source>
        <dbReference type="ARBA" id="ARBA00022840"/>
    </source>
</evidence>
<evidence type="ECO:0000313" key="20">
    <source>
        <dbReference type="EMBL" id="MBH1942492.1"/>
    </source>
</evidence>
<evidence type="ECO:0000256" key="14">
    <source>
        <dbReference type="ARBA" id="ARBA00023004"/>
    </source>
</evidence>
<dbReference type="AlphaFoldDB" id="A0A8J7KY09"/>
<dbReference type="EC" id="2.7.13.3" evidence="4"/>
<dbReference type="GO" id="GO:0000155">
    <property type="term" value="F:phosphorelay sensor kinase activity"/>
    <property type="evidence" value="ECO:0007669"/>
    <property type="project" value="InterPro"/>
</dbReference>
<evidence type="ECO:0000256" key="5">
    <source>
        <dbReference type="ARBA" id="ARBA00017322"/>
    </source>
</evidence>
<dbReference type="InterPro" id="IPR005467">
    <property type="entry name" value="His_kinase_dom"/>
</dbReference>
<dbReference type="PANTHER" id="PTHR24421">
    <property type="entry name" value="NITRATE/NITRITE SENSOR PROTEIN NARX-RELATED"/>
    <property type="match status" value="1"/>
</dbReference>
<evidence type="ECO:0000256" key="4">
    <source>
        <dbReference type="ARBA" id="ARBA00012438"/>
    </source>
</evidence>
<keyword evidence="10" id="KW-0479">Metal-binding</keyword>
<keyword evidence="14" id="KW-0408">Iron</keyword>
<feature type="domain" description="Histidine kinase" evidence="19">
    <location>
        <begin position="161"/>
        <end position="358"/>
    </location>
</feature>
<keyword evidence="15" id="KW-0902">Two-component regulatory system</keyword>
<evidence type="ECO:0000256" key="11">
    <source>
        <dbReference type="ARBA" id="ARBA00022741"/>
    </source>
</evidence>
<evidence type="ECO:0000256" key="6">
    <source>
        <dbReference type="ARBA" id="ARBA00022485"/>
    </source>
</evidence>
<dbReference type="GO" id="GO:0046872">
    <property type="term" value="F:metal ion binding"/>
    <property type="evidence" value="ECO:0007669"/>
    <property type="project" value="UniProtKB-KW"/>
</dbReference>
<keyword evidence="11" id="KW-0547">Nucleotide-binding</keyword>
<dbReference type="GO" id="GO:0016020">
    <property type="term" value="C:membrane"/>
    <property type="evidence" value="ECO:0007669"/>
    <property type="project" value="InterPro"/>
</dbReference>
<dbReference type="PANTHER" id="PTHR24421:SF10">
    <property type="entry name" value="NITRATE_NITRITE SENSOR PROTEIN NARQ"/>
    <property type="match status" value="1"/>
</dbReference>
<dbReference type="GO" id="GO:0046983">
    <property type="term" value="F:protein dimerization activity"/>
    <property type="evidence" value="ECO:0007669"/>
    <property type="project" value="InterPro"/>
</dbReference>
<evidence type="ECO:0000256" key="7">
    <source>
        <dbReference type="ARBA" id="ARBA00022490"/>
    </source>
</evidence>
<accession>A0A8J7KY09</accession>
<dbReference type="Proteomes" id="UP000623269">
    <property type="component" value="Unassembled WGS sequence"/>
</dbReference>
<evidence type="ECO:0000256" key="3">
    <source>
        <dbReference type="ARBA" id="ARBA00004496"/>
    </source>
</evidence>
<dbReference type="Pfam" id="PF02518">
    <property type="entry name" value="HATPase_c"/>
    <property type="match status" value="1"/>
</dbReference>
<evidence type="ECO:0000256" key="15">
    <source>
        <dbReference type="ARBA" id="ARBA00023012"/>
    </source>
</evidence>
<dbReference type="GO" id="GO:0051539">
    <property type="term" value="F:4 iron, 4 sulfur cluster binding"/>
    <property type="evidence" value="ECO:0007669"/>
    <property type="project" value="UniProtKB-KW"/>
</dbReference>